<keyword evidence="12" id="KW-1185">Reference proteome</keyword>
<evidence type="ECO:0000256" key="1">
    <source>
        <dbReference type="ARBA" id="ARBA00022679"/>
    </source>
</evidence>
<feature type="compositionally biased region" description="Low complexity" evidence="8">
    <location>
        <begin position="183"/>
        <end position="202"/>
    </location>
</feature>
<dbReference type="InterPro" id="IPR000953">
    <property type="entry name" value="Chromo/chromo_shadow_dom"/>
</dbReference>
<comment type="caution">
    <text evidence="11">The sequence shown here is derived from an EMBL/GenBank/DDBJ whole genome shotgun (WGS) entry which is preliminary data.</text>
</comment>
<feature type="region of interest" description="Disordered" evidence="8">
    <location>
        <begin position="299"/>
        <end position="320"/>
    </location>
</feature>
<dbReference type="InterPro" id="IPR023780">
    <property type="entry name" value="Chromo_domain"/>
</dbReference>
<dbReference type="InterPro" id="IPR021109">
    <property type="entry name" value="Peptidase_aspartic_dom_sf"/>
</dbReference>
<dbReference type="InterPro" id="IPR036397">
    <property type="entry name" value="RNaseH_sf"/>
</dbReference>
<dbReference type="SUPFAM" id="SSF54160">
    <property type="entry name" value="Chromo domain-like"/>
    <property type="match status" value="1"/>
</dbReference>
<evidence type="ECO:0000256" key="4">
    <source>
        <dbReference type="ARBA" id="ARBA00022759"/>
    </source>
</evidence>
<dbReference type="AlphaFoldDB" id="A0AA88UW49"/>
<dbReference type="Gene3D" id="2.40.70.10">
    <property type="entry name" value="Acid Proteases"/>
    <property type="match status" value="1"/>
</dbReference>
<evidence type="ECO:0000313" key="11">
    <source>
        <dbReference type="EMBL" id="KAK2997003.1"/>
    </source>
</evidence>
<dbReference type="PROSITE" id="PS00141">
    <property type="entry name" value="ASP_PROTEASE"/>
    <property type="match status" value="1"/>
</dbReference>
<keyword evidence="3" id="KW-0540">Nuclease</keyword>
<dbReference type="SMART" id="SM00298">
    <property type="entry name" value="CHROMO"/>
    <property type="match status" value="1"/>
</dbReference>
<dbReference type="InterPro" id="IPR056924">
    <property type="entry name" value="SH3_Tf2-1"/>
</dbReference>
<reference evidence="11" key="1">
    <citation type="submission" date="2022-12" db="EMBL/GenBank/DDBJ databases">
        <title>Draft genome assemblies for two species of Escallonia (Escalloniales).</title>
        <authorList>
            <person name="Chanderbali A."/>
            <person name="Dervinis C."/>
            <person name="Anghel I."/>
            <person name="Soltis D."/>
            <person name="Soltis P."/>
            <person name="Zapata F."/>
        </authorList>
    </citation>
    <scope>NUCLEOTIDE SEQUENCE</scope>
    <source>
        <strain evidence="11">UCBG64.0493</strain>
        <tissue evidence="11">Leaf</tissue>
    </source>
</reference>
<keyword evidence="1" id="KW-0808">Transferase</keyword>
<evidence type="ECO:0000256" key="8">
    <source>
        <dbReference type="SAM" id="MobiDB-lite"/>
    </source>
</evidence>
<keyword evidence="6" id="KW-0695">RNA-directed DNA polymerase</keyword>
<dbReference type="PANTHER" id="PTHR37984">
    <property type="entry name" value="PROTEIN CBG26694"/>
    <property type="match status" value="1"/>
</dbReference>
<gene>
    <name evidence="11" type="ORF">RJ639_025830</name>
</gene>
<dbReference type="GO" id="GO:0003676">
    <property type="term" value="F:nucleic acid binding"/>
    <property type="evidence" value="ECO:0007669"/>
    <property type="project" value="InterPro"/>
</dbReference>
<dbReference type="InterPro" id="IPR001584">
    <property type="entry name" value="Integrase_cat-core"/>
</dbReference>
<dbReference type="CDD" id="cd00024">
    <property type="entry name" value="CD_CSD"/>
    <property type="match status" value="1"/>
</dbReference>
<dbReference type="GO" id="GO:0006508">
    <property type="term" value="P:proteolysis"/>
    <property type="evidence" value="ECO:0007669"/>
    <property type="project" value="InterPro"/>
</dbReference>
<organism evidence="11 12">
    <name type="scientific">Escallonia herrerae</name>
    <dbReference type="NCBI Taxonomy" id="1293975"/>
    <lineage>
        <taxon>Eukaryota</taxon>
        <taxon>Viridiplantae</taxon>
        <taxon>Streptophyta</taxon>
        <taxon>Embryophyta</taxon>
        <taxon>Tracheophyta</taxon>
        <taxon>Spermatophyta</taxon>
        <taxon>Magnoliopsida</taxon>
        <taxon>eudicotyledons</taxon>
        <taxon>Gunneridae</taxon>
        <taxon>Pentapetalae</taxon>
        <taxon>asterids</taxon>
        <taxon>campanulids</taxon>
        <taxon>Escalloniales</taxon>
        <taxon>Escalloniaceae</taxon>
        <taxon>Escallonia</taxon>
    </lineage>
</organism>
<dbReference type="Gene3D" id="3.30.420.10">
    <property type="entry name" value="Ribonuclease H-like superfamily/Ribonuclease H"/>
    <property type="match status" value="1"/>
</dbReference>
<evidence type="ECO:0000259" key="9">
    <source>
        <dbReference type="PROSITE" id="PS50013"/>
    </source>
</evidence>
<dbReference type="GO" id="GO:0004190">
    <property type="term" value="F:aspartic-type endopeptidase activity"/>
    <property type="evidence" value="ECO:0007669"/>
    <property type="project" value="InterPro"/>
</dbReference>
<dbReference type="GO" id="GO:0003964">
    <property type="term" value="F:RNA-directed DNA polymerase activity"/>
    <property type="evidence" value="ECO:0007669"/>
    <property type="project" value="UniProtKB-KW"/>
</dbReference>
<dbReference type="SUPFAM" id="SSF53098">
    <property type="entry name" value="Ribonuclease H-like"/>
    <property type="match status" value="1"/>
</dbReference>
<dbReference type="GO" id="GO:0015074">
    <property type="term" value="P:DNA integration"/>
    <property type="evidence" value="ECO:0007669"/>
    <property type="project" value="InterPro"/>
</dbReference>
<evidence type="ECO:0000256" key="2">
    <source>
        <dbReference type="ARBA" id="ARBA00022695"/>
    </source>
</evidence>
<dbReference type="Pfam" id="PF13975">
    <property type="entry name" value="gag-asp_proteas"/>
    <property type="match status" value="1"/>
</dbReference>
<dbReference type="PROSITE" id="PS50994">
    <property type="entry name" value="INTEGRASE"/>
    <property type="match status" value="1"/>
</dbReference>
<dbReference type="SUPFAM" id="SSF50630">
    <property type="entry name" value="Acid proteases"/>
    <property type="match status" value="1"/>
</dbReference>
<dbReference type="InterPro" id="IPR050951">
    <property type="entry name" value="Retrovirus_Pol_polyprotein"/>
</dbReference>
<evidence type="ECO:0008006" key="13">
    <source>
        <dbReference type="Google" id="ProtNLM"/>
    </source>
</evidence>
<dbReference type="GO" id="GO:0004519">
    <property type="term" value="F:endonuclease activity"/>
    <property type="evidence" value="ECO:0007669"/>
    <property type="project" value="UniProtKB-KW"/>
</dbReference>
<feature type="compositionally biased region" description="Pro residues" evidence="8">
    <location>
        <begin position="797"/>
        <end position="815"/>
    </location>
</feature>
<evidence type="ECO:0000256" key="6">
    <source>
        <dbReference type="ARBA" id="ARBA00022918"/>
    </source>
</evidence>
<feature type="region of interest" description="Disordered" evidence="8">
    <location>
        <begin position="254"/>
        <end position="276"/>
    </location>
</feature>
<dbReference type="InterPro" id="IPR016197">
    <property type="entry name" value="Chromo-like_dom_sf"/>
</dbReference>
<protein>
    <recommendedName>
        <fullName evidence="13">Reverse transcriptase</fullName>
    </recommendedName>
</protein>
<dbReference type="InterPro" id="IPR001969">
    <property type="entry name" value="Aspartic_peptidase_AS"/>
</dbReference>
<dbReference type="PANTHER" id="PTHR37984:SF15">
    <property type="entry name" value="INTEGRASE CATALYTIC DOMAIN-CONTAINING PROTEIN"/>
    <property type="match status" value="1"/>
</dbReference>
<feature type="region of interest" description="Disordered" evidence="8">
    <location>
        <begin position="791"/>
        <end position="853"/>
    </location>
</feature>
<dbReference type="Pfam" id="PF00385">
    <property type="entry name" value="Chromo"/>
    <property type="match status" value="1"/>
</dbReference>
<feature type="domain" description="Chromo" evidence="9">
    <location>
        <begin position="724"/>
        <end position="765"/>
    </location>
</feature>
<feature type="region of interest" description="Disordered" evidence="8">
    <location>
        <begin position="153"/>
        <end position="220"/>
    </location>
</feature>
<dbReference type="EMBL" id="JAVXUP010004512">
    <property type="protein sequence ID" value="KAK2997003.1"/>
    <property type="molecule type" value="Genomic_DNA"/>
</dbReference>
<keyword evidence="7" id="KW-0175">Coiled coil</keyword>
<dbReference type="PROSITE" id="PS50013">
    <property type="entry name" value="CHROMO_2"/>
    <property type="match status" value="1"/>
</dbReference>
<sequence length="853" mass="95230">MANTKERIDALEAQIHDMFKSDQDAPGILKQFSLRLDALEVNLEATDNTRYAESMEWEGKFQELQDRMEHHARHSEENTAFNARKALLECKHTGSVREYCQAFSALMLDISDMSAVDRLFFFMEGLKPWARTELNRCRVNNLNEAIIVAESLSDYNSEPQRPPQRGNPSRGIGGKKPGGPVPNQSWGSKSSWVSNSSTQQKSGVGFKAKPDASTSGEVKKPPFRGCFLCQGPHVIANCPQRQMMNAFFDNIGQVQRGEQSGSRPRHPPTDEQTDTQDYEEEDAVGAFPQWCNAVTTQVGNPKKSLTGEEPKDMPPKKKGDVPGKGLMYIDIKVNGKAIRAMVDTGATHNYISSTEVERLGLTLEKGCGRVKAINFAAQPVAGIARSVLIKIGPYEGRTNFLVVIMDDFKLILGLEFLRDTKTTVMPCTNSLVMLGNKPCVIPTISSRAGERSISALQWQELLAEFNFMLEYRAGSTNSVADALSRRAELDQVALMAMNAIVRADSRVAINIGKKIKKALTRDPVAQQLLKLIESGKTRQFWQEDGLLMTKGRRYWGMPQDIVSDRDSRFTGNFWTELFKLFGSQLSMSSSYHPESNGQTERFNSMLEEYLRHFVSATQKNWVKLLDVAQLCFNSRKSSSTGKSAFEIVNGQQPLQPHTKYEGPLTIVKKICKMAYKVDPPHWWSRQLHPVFHVSMLKPFYEDTADPSRGQIKRQGLKPKAAGKRVAEAILNDRVIIASRKRHQEYLVKWQGHMDEENTWERAADLSAYADKIEVDHMQKLTRASTALVGENVTGCPLHPPSTVPPRPSSSAPPRPSNRRPCALTSSSSLAPMRPSSTAPAHPIAVPAHVKSQQ</sequence>
<name>A0AA88UW49_9ASTE</name>
<dbReference type="Gene3D" id="2.40.50.40">
    <property type="match status" value="1"/>
</dbReference>
<dbReference type="Pfam" id="PF24626">
    <property type="entry name" value="SH3_Tf2-1"/>
    <property type="match status" value="1"/>
</dbReference>
<dbReference type="Proteomes" id="UP001188597">
    <property type="component" value="Unassembled WGS sequence"/>
</dbReference>
<evidence type="ECO:0000313" key="12">
    <source>
        <dbReference type="Proteomes" id="UP001188597"/>
    </source>
</evidence>
<evidence type="ECO:0000256" key="3">
    <source>
        <dbReference type="ARBA" id="ARBA00022722"/>
    </source>
</evidence>
<accession>A0AA88UW49</accession>
<evidence type="ECO:0000259" key="10">
    <source>
        <dbReference type="PROSITE" id="PS50994"/>
    </source>
</evidence>
<feature type="domain" description="Integrase catalytic" evidence="10">
    <location>
        <begin position="492"/>
        <end position="661"/>
    </location>
</feature>
<feature type="coiled-coil region" evidence="7">
    <location>
        <begin position="1"/>
        <end position="49"/>
    </location>
</feature>
<evidence type="ECO:0000256" key="5">
    <source>
        <dbReference type="ARBA" id="ARBA00022801"/>
    </source>
</evidence>
<proteinExistence type="predicted"/>
<keyword evidence="2" id="KW-0548">Nucleotidyltransferase</keyword>
<feature type="compositionally biased region" description="Basic and acidic residues" evidence="8">
    <location>
        <begin position="305"/>
        <end position="320"/>
    </location>
</feature>
<feature type="compositionally biased region" description="Low complexity" evidence="8">
    <location>
        <begin position="825"/>
        <end position="853"/>
    </location>
</feature>
<dbReference type="CDD" id="cd00303">
    <property type="entry name" value="retropepsin_like"/>
    <property type="match status" value="1"/>
</dbReference>
<evidence type="ECO:0000256" key="7">
    <source>
        <dbReference type="SAM" id="Coils"/>
    </source>
</evidence>
<dbReference type="InterPro" id="IPR012337">
    <property type="entry name" value="RNaseH-like_sf"/>
</dbReference>
<keyword evidence="5" id="KW-0378">Hydrolase</keyword>
<keyword evidence="4" id="KW-0255">Endonuclease</keyword>